<dbReference type="GO" id="GO:0005886">
    <property type="term" value="C:plasma membrane"/>
    <property type="evidence" value="ECO:0007669"/>
    <property type="project" value="TreeGrafter"/>
</dbReference>
<evidence type="ECO:0000256" key="3">
    <source>
        <dbReference type="ARBA" id="ARBA00022448"/>
    </source>
</evidence>
<dbReference type="PANTHER" id="PTHR42810:SF2">
    <property type="entry name" value="PURINE PERMEASE C1399.01C-RELATED"/>
    <property type="match status" value="1"/>
</dbReference>
<feature type="transmembrane region" description="Helical" evidence="7">
    <location>
        <begin position="181"/>
        <end position="198"/>
    </location>
</feature>
<dbReference type="AlphaFoldDB" id="A0A261SBI1"/>
<name>A0A261SBI1_9BORD</name>
<dbReference type="InterPro" id="IPR006043">
    <property type="entry name" value="NCS2"/>
</dbReference>
<feature type="transmembrane region" description="Helical" evidence="7">
    <location>
        <begin position="416"/>
        <end position="440"/>
    </location>
</feature>
<evidence type="ECO:0000256" key="2">
    <source>
        <dbReference type="ARBA" id="ARBA00008821"/>
    </source>
</evidence>
<feature type="transmembrane region" description="Helical" evidence="7">
    <location>
        <begin position="253"/>
        <end position="275"/>
    </location>
</feature>
<dbReference type="PANTHER" id="PTHR42810">
    <property type="entry name" value="PURINE PERMEASE C1399.01C-RELATED"/>
    <property type="match status" value="1"/>
</dbReference>
<reference evidence="9" key="1">
    <citation type="submission" date="2017-05" db="EMBL/GenBank/DDBJ databases">
        <title>Complete and WGS of Bordetella genogroups.</title>
        <authorList>
            <person name="Spilker T."/>
            <person name="Lipuma J."/>
        </authorList>
    </citation>
    <scope>NUCLEOTIDE SEQUENCE [LARGE SCALE GENOMIC DNA]</scope>
    <source>
        <strain evidence="9">AU16122</strain>
    </source>
</reference>
<dbReference type="RefSeq" id="WP_094853345.1">
    <property type="nucleotide sequence ID" value="NZ_NEVM01000002.1"/>
</dbReference>
<feature type="transmembrane region" description="Helical" evidence="7">
    <location>
        <begin position="33"/>
        <end position="55"/>
    </location>
</feature>
<evidence type="ECO:0000256" key="4">
    <source>
        <dbReference type="ARBA" id="ARBA00022692"/>
    </source>
</evidence>
<comment type="subcellular location">
    <subcellularLocation>
        <location evidence="1">Membrane</location>
        <topology evidence="1">Multi-pass membrane protein</topology>
    </subcellularLocation>
</comment>
<dbReference type="EMBL" id="NEVM01000002">
    <property type="protein sequence ID" value="OZI34347.1"/>
    <property type="molecule type" value="Genomic_DNA"/>
</dbReference>
<dbReference type="NCBIfam" id="NF037981">
    <property type="entry name" value="NCS2_1"/>
    <property type="match status" value="1"/>
</dbReference>
<accession>A0A261SBI1</accession>
<keyword evidence="4 7" id="KW-0812">Transmembrane</keyword>
<evidence type="ECO:0008006" key="10">
    <source>
        <dbReference type="Google" id="ProtNLM"/>
    </source>
</evidence>
<organism evidence="8 9">
    <name type="scientific">Bordetella genomosp. 10</name>
    <dbReference type="NCBI Taxonomy" id="1416804"/>
    <lineage>
        <taxon>Bacteria</taxon>
        <taxon>Pseudomonadati</taxon>
        <taxon>Pseudomonadota</taxon>
        <taxon>Betaproteobacteria</taxon>
        <taxon>Burkholderiales</taxon>
        <taxon>Alcaligenaceae</taxon>
        <taxon>Bordetella</taxon>
    </lineage>
</organism>
<feature type="transmembrane region" description="Helical" evidence="7">
    <location>
        <begin position="205"/>
        <end position="227"/>
    </location>
</feature>
<dbReference type="Pfam" id="PF00860">
    <property type="entry name" value="Xan_ur_permease"/>
    <property type="match status" value="1"/>
</dbReference>
<keyword evidence="9" id="KW-1185">Reference proteome</keyword>
<gene>
    <name evidence="8" type="ORF">CAL29_12530</name>
</gene>
<evidence type="ECO:0000256" key="6">
    <source>
        <dbReference type="ARBA" id="ARBA00023136"/>
    </source>
</evidence>
<evidence type="ECO:0000256" key="5">
    <source>
        <dbReference type="ARBA" id="ARBA00022989"/>
    </source>
</evidence>
<dbReference type="GO" id="GO:0042907">
    <property type="term" value="F:xanthine transmembrane transporter activity"/>
    <property type="evidence" value="ECO:0007669"/>
    <property type="project" value="TreeGrafter"/>
</dbReference>
<feature type="transmembrane region" description="Helical" evidence="7">
    <location>
        <begin position="148"/>
        <end position="169"/>
    </location>
</feature>
<sequence>MPTTILPPVVPPPRRRPADLIYGADDRLPPATLGLLAVQHLATALALVAYLLAAARSAQLDTADTQSLLSVTLIGMALATAMQAWGGRMGAGRLLVHMPNPFMITFAAIAMQRHGMGGMATLTFVGGVVALAISPLMRRLRAVFPPTVAGVVVCFVGISLIGVSVRHALGLDAQGAIDGTSLAIAGVTLGAIVLCSVWGTRGVRLLALLIGIGAGAAMAAMLGQIHGGEALSRAPWMALPLIHPPDFSVTSDLLIAVGLIAVLSQLDTVGSVIMMEKIEDAEWRRADMRGIGRGVQANGLGDLLGSLLGGYPTAISSANIALCHATRSTARRIGLLAAAFMAAIAFLPQVTLALTLIPTAVLGAVELYAAAFLIVSGIELIASRAVDSRGIFTVGLSLCAGLAVMFIPAMPRQAPASMQLLVGSGFIVAGVAAIALNLFFRLGTARQVQRAFEPDGAPIGEQTIAFVERQGGAWGARRDVVQRAAMAALEAVDVLQQDGRRHLRGVRGMFDEFNFDIELLYDGPALTLPGKQGATLPCPPVDDLDDKGFDAAIEAAVARVSNTLVRHWADRVANGARGEERYLLLHFDH</sequence>
<dbReference type="Proteomes" id="UP000216020">
    <property type="component" value="Unassembled WGS sequence"/>
</dbReference>
<feature type="transmembrane region" description="Helical" evidence="7">
    <location>
        <begin position="333"/>
        <end position="350"/>
    </location>
</feature>
<feature type="transmembrane region" description="Helical" evidence="7">
    <location>
        <begin position="67"/>
        <end position="87"/>
    </location>
</feature>
<protein>
    <recommendedName>
        <fullName evidence="10">Xanthine/uracil permease</fullName>
    </recommendedName>
</protein>
<comment type="similarity">
    <text evidence="2">Belongs to the nucleobase:cation symporter-2 (NCS2) (TC 2.A.40) family.</text>
</comment>
<keyword evidence="5 7" id="KW-1133">Transmembrane helix</keyword>
<evidence type="ECO:0000313" key="8">
    <source>
        <dbReference type="EMBL" id="OZI34347.1"/>
    </source>
</evidence>
<dbReference type="OrthoDB" id="9805749at2"/>
<feature type="transmembrane region" description="Helical" evidence="7">
    <location>
        <begin position="356"/>
        <end position="378"/>
    </location>
</feature>
<comment type="caution">
    <text evidence="8">The sequence shown here is derived from an EMBL/GenBank/DDBJ whole genome shotgun (WGS) entry which is preliminary data.</text>
</comment>
<evidence type="ECO:0000256" key="7">
    <source>
        <dbReference type="SAM" id="Phobius"/>
    </source>
</evidence>
<evidence type="ECO:0000313" key="9">
    <source>
        <dbReference type="Proteomes" id="UP000216020"/>
    </source>
</evidence>
<proteinExistence type="inferred from homology"/>
<feature type="transmembrane region" description="Helical" evidence="7">
    <location>
        <begin position="390"/>
        <end position="410"/>
    </location>
</feature>
<keyword evidence="6 7" id="KW-0472">Membrane</keyword>
<keyword evidence="3" id="KW-0813">Transport</keyword>
<feature type="transmembrane region" description="Helical" evidence="7">
    <location>
        <begin position="117"/>
        <end position="136"/>
    </location>
</feature>
<evidence type="ECO:0000256" key="1">
    <source>
        <dbReference type="ARBA" id="ARBA00004141"/>
    </source>
</evidence>